<evidence type="ECO:0000256" key="2">
    <source>
        <dbReference type="ARBA" id="ARBA00023125"/>
    </source>
</evidence>
<dbReference type="Proteomes" id="UP000325606">
    <property type="component" value="Chromosome"/>
</dbReference>
<dbReference type="InterPro" id="IPR001647">
    <property type="entry name" value="HTH_TetR"/>
</dbReference>
<dbReference type="Pfam" id="PF00440">
    <property type="entry name" value="TetR_N"/>
    <property type="match status" value="1"/>
</dbReference>
<protein>
    <submittedName>
        <fullName evidence="6">TetR/AcrR family transcriptional regulator</fullName>
    </submittedName>
</protein>
<name>A0A5J6LCI1_9GAMM</name>
<proteinExistence type="predicted"/>
<dbReference type="SUPFAM" id="SSF46689">
    <property type="entry name" value="Homeodomain-like"/>
    <property type="match status" value="1"/>
</dbReference>
<dbReference type="GO" id="GO:0003677">
    <property type="term" value="F:DNA binding"/>
    <property type="evidence" value="ECO:0007669"/>
    <property type="project" value="UniProtKB-UniRule"/>
</dbReference>
<accession>A0A5J6LCI1</accession>
<dbReference type="PRINTS" id="PR00455">
    <property type="entry name" value="HTHTETR"/>
</dbReference>
<keyword evidence="3" id="KW-0804">Transcription</keyword>
<evidence type="ECO:0000256" key="1">
    <source>
        <dbReference type="ARBA" id="ARBA00023015"/>
    </source>
</evidence>
<dbReference type="InterPro" id="IPR036271">
    <property type="entry name" value="Tet_transcr_reg_TetR-rel_C_sf"/>
</dbReference>
<sequence>MTKGRPPTHSREKLLEKGIELFHQNGYHGTGLSTILQACKVSKGSFYNFFNSKEEYAVEVIEFYQALEIDRWNQEFAQLSGTHFVKLRKALALLIEDLDCCRENVGCLIANLSGEIGNESPAFRQAMSRATSRVIKLMAEDMQICQQEGCVRTDLPPEVLASLIWDCWQGALLRMKVDDSRAPLRQTLALLWDYILPPATFKTDRDFNKGPHA</sequence>
<dbReference type="KEGG" id="nik:F5I99_07155"/>
<dbReference type="PANTHER" id="PTHR47506:SF6">
    <property type="entry name" value="HTH-TYPE TRANSCRIPTIONAL REPRESSOR NEMR"/>
    <property type="match status" value="1"/>
</dbReference>
<feature type="DNA-binding region" description="H-T-H motif" evidence="4">
    <location>
        <begin position="31"/>
        <end position="50"/>
    </location>
</feature>
<dbReference type="InterPro" id="IPR009057">
    <property type="entry name" value="Homeodomain-like_sf"/>
</dbReference>
<evidence type="ECO:0000313" key="6">
    <source>
        <dbReference type="EMBL" id="QEW06295.1"/>
    </source>
</evidence>
<keyword evidence="7" id="KW-1185">Reference proteome</keyword>
<keyword evidence="2 4" id="KW-0238">DNA-binding</keyword>
<evidence type="ECO:0000256" key="3">
    <source>
        <dbReference type="ARBA" id="ARBA00023163"/>
    </source>
</evidence>
<evidence type="ECO:0000259" key="5">
    <source>
        <dbReference type="PROSITE" id="PS50977"/>
    </source>
</evidence>
<gene>
    <name evidence="6" type="ORF">F5I99_07155</name>
</gene>
<reference evidence="6 7" key="1">
    <citation type="submission" date="2019-09" db="EMBL/GenBank/DDBJ databases">
        <title>Nitrincola iocasae sp. nov., a bacterium isolated from the sediment collected at a cold seep field in South China Sea.</title>
        <authorList>
            <person name="Zhang H."/>
            <person name="Wang H."/>
            <person name="Li C."/>
        </authorList>
    </citation>
    <scope>NUCLEOTIDE SEQUENCE [LARGE SCALE GENOMIC DNA]</scope>
    <source>
        <strain evidence="6 7">KXZD1103</strain>
    </source>
</reference>
<dbReference type="PROSITE" id="PS50977">
    <property type="entry name" value="HTH_TETR_2"/>
    <property type="match status" value="1"/>
</dbReference>
<evidence type="ECO:0000256" key="4">
    <source>
        <dbReference type="PROSITE-ProRule" id="PRU00335"/>
    </source>
</evidence>
<evidence type="ECO:0000313" key="7">
    <source>
        <dbReference type="Proteomes" id="UP000325606"/>
    </source>
</evidence>
<dbReference type="Pfam" id="PF16925">
    <property type="entry name" value="TetR_C_13"/>
    <property type="match status" value="1"/>
</dbReference>
<dbReference type="Gene3D" id="1.10.357.10">
    <property type="entry name" value="Tetracycline Repressor, domain 2"/>
    <property type="match status" value="1"/>
</dbReference>
<dbReference type="PANTHER" id="PTHR47506">
    <property type="entry name" value="TRANSCRIPTIONAL REGULATORY PROTEIN"/>
    <property type="match status" value="1"/>
</dbReference>
<feature type="domain" description="HTH tetR-type" evidence="5">
    <location>
        <begin position="8"/>
        <end position="68"/>
    </location>
</feature>
<keyword evidence="1" id="KW-0805">Transcription regulation</keyword>
<organism evidence="6 7">
    <name type="scientific">Nitrincola iocasae</name>
    <dbReference type="NCBI Taxonomy" id="2614693"/>
    <lineage>
        <taxon>Bacteria</taxon>
        <taxon>Pseudomonadati</taxon>
        <taxon>Pseudomonadota</taxon>
        <taxon>Gammaproteobacteria</taxon>
        <taxon>Oceanospirillales</taxon>
        <taxon>Oceanospirillaceae</taxon>
        <taxon>Nitrincola</taxon>
    </lineage>
</organism>
<dbReference type="InterPro" id="IPR011075">
    <property type="entry name" value="TetR_C"/>
</dbReference>
<dbReference type="AlphaFoldDB" id="A0A5J6LCI1"/>
<dbReference type="EMBL" id="CP044222">
    <property type="protein sequence ID" value="QEW06295.1"/>
    <property type="molecule type" value="Genomic_DNA"/>
</dbReference>
<dbReference type="SUPFAM" id="SSF48498">
    <property type="entry name" value="Tetracyclin repressor-like, C-terminal domain"/>
    <property type="match status" value="1"/>
</dbReference>
<dbReference type="RefSeq" id="WP_151054497.1">
    <property type="nucleotide sequence ID" value="NZ_CP044222.1"/>
</dbReference>